<protein>
    <recommendedName>
        <fullName evidence="8">Abasic site processing protein</fullName>
        <ecNumber evidence="8">3.4.-.-</ecNumber>
    </recommendedName>
</protein>
<evidence type="ECO:0000256" key="4">
    <source>
        <dbReference type="ARBA" id="ARBA00022801"/>
    </source>
</evidence>
<comment type="similarity">
    <text evidence="1 8">Belongs to the SOS response-associated peptidase family.</text>
</comment>
<dbReference type="InterPro" id="IPR003738">
    <property type="entry name" value="SRAP"/>
</dbReference>
<dbReference type="EMBL" id="JABUFE010000002">
    <property type="protein sequence ID" value="NSX54122.1"/>
    <property type="molecule type" value="Genomic_DNA"/>
</dbReference>
<evidence type="ECO:0000313" key="9">
    <source>
        <dbReference type="EMBL" id="NSX54122.1"/>
    </source>
</evidence>
<evidence type="ECO:0000256" key="3">
    <source>
        <dbReference type="ARBA" id="ARBA00022763"/>
    </source>
</evidence>
<evidence type="ECO:0000313" key="10">
    <source>
        <dbReference type="Proteomes" id="UP000777935"/>
    </source>
</evidence>
<comment type="caution">
    <text evidence="9">The sequence shown here is derived from an EMBL/GenBank/DDBJ whole genome shotgun (WGS) entry which is preliminary data.</text>
</comment>
<evidence type="ECO:0000256" key="5">
    <source>
        <dbReference type="ARBA" id="ARBA00023124"/>
    </source>
</evidence>
<dbReference type="InterPro" id="IPR036590">
    <property type="entry name" value="SRAP-like"/>
</dbReference>
<evidence type="ECO:0000256" key="1">
    <source>
        <dbReference type="ARBA" id="ARBA00008136"/>
    </source>
</evidence>
<dbReference type="EC" id="3.4.-.-" evidence="8"/>
<dbReference type="PANTHER" id="PTHR13604:SF0">
    <property type="entry name" value="ABASIC SITE PROCESSING PROTEIN HMCES"/>
    <property type="match status" value="1"/>
</dbReference>
<gene>
    <name evidence="9" type="ORF">HRQ87_04835</name>
</gene>
<dbReference type="Gene3D" id="3.90.1680.20">
    <property type="match status" value="2"/>
</dbReference>
<keyword evidence="3" id="KW-0227">DNA damage</keyword>
<evidence type="ECO:0000256" key="2">
    <source>
        <dbReference type="ARBA" id="ARBA00022670"/>
    </source>
</evidence>
<accession>A0ABX2IMK5</accession>
<evidence type="ECO:0000256" key="6">
    <source>
        <dbReference type="ARBA" id="ARBA00023125"/>
    </source>
</evidence>
<dbReference type="RefSeq" id="WP_174135400.1">
    <property type="nucleotide sequence ID" value="NZ_JABUFE010000002.1"/>
</dbReference>
<evidence type="ECO:0000256" key="8">
    <source>
        <dbReference type="RuleBase" id="RU364100"/>
    </source>
</evidence>
<name>A0ABX2IMK5_9RHOB</name>
<dbReference type="PANTHER" id="PTHR13604">
    <property type="entry name" value="DC12-RELATED"/>
    <property type="match status" value="1"/>
</dbReference>
<dbReference type="SUPFAM" id="SSF143081">
    <property type="entry name" value="BB1717-like"/>
    <property type="match status" value="1"/>
</dbReference>
<keyword evidence="4 8" id="KW-0378">Hydrolase</keyword>
<dbReference type="Proteomes" id="UP000777935">
    <property type="component" value="Unassembled WGS sequence"/>
</dbReference>
<sequence length="190" mass="21396">MSTETHRFTWESIEIELTYVPEAYGGAMPSPAFALRGKKTDRGVTNIRNTKSPHWRRWFGIKHRCVVPFTSFSEPHNQLGKPSEPVWFSLSEERPIAFFAGIWTEWTSVRKLKDGETTNHLFGFLTTEANADVGAIHPKAMPVVLTSMEEVDLWLRAGADEALSLQRPLADGLLRIVERGMPQDISGTSI</sequence>
<proteinExistence type="inferred from homology"/>
<reference evidence="9 10" key="1">
    <citation type="submission" date="2020-06" db="EMBL/GenBank/DDBJ databases">
        <title>Sulfitobacter algicola sp. nov., isolated from green algae.</title>
        <authorList>
            <person name="Wang C."/>
        </authorList>
    </citation>
    <scope>NUCLEOTIDE SEQUENCE [LARGE SCALE GENOMIC DNA]</scope>
    <source>
        <strain evidence="9 10">1151</strain>
    </source>
</reference>
<organism evidence="9 10">
    <name type="scientific">Parasulfitobacter algicola</name>
    <dbReference type="NCBI Taxonomy" id="2614809"/>
    <lineage>
        <taxon>Bacteria</taxon>
        <taxon>Pseudomonadati</taxon>
        <taxon>Pseudomonadota</taxon>
        <taxon>Alphaproteobacteria</taxon>
        <taxon>Rhodobacterales</taxon>
        <taxon>Roseobacteraceae</taxon>
        <taxon>Parasulfitobacter</taxon>
    </lineage>
</organism>
<keyword evidence="6" id="KW-0238">DNA-binding</keyword>
<keyword evidence="5" id="KW-0190">Covalent protein-DNA linkage</keyword>
<dbReference type="Pfam" id="PF02586">
    <property type="entry name" value="SRAP"/>
    <property type="match status" value="1"/>
</dbReference>
<keyword evidence="2 8" id="KW-0645">Protease</keyword>
<keyword evidence="10" id="KW-1185">Reference proteome</keyword>
<evidence type="ECO:0000256" key="7">
    <source>
        <dbReference type="ARBA" id="ARBA00023239"/>
    </source>
</evidence>
<keyword evidence="7" id="KW-0456">Lyase</keyword>